<feature type="domain" description="Enoyl reductase (ER)" evidence="6">
    <location>
        <begin position="48"/>
        <end position="365"/>
    </location>
</feature>
<dbReference type="PANTHER" id="PTHR43350">
    <property type="entry name" value="NAD-DEPENDENT ALCOHOL DEHYDROGENASE"/>
    <property type="match status" value="1"/>
</dbReference>
<proteinExistence type="inferred from homology"/>
<name>A0A8J6Y611_9BACT</name>
<dbReference type="InterPro" id="IPR011032">
    <property type="entry name" value="GroES-like_sf"/>
</dbReference>
<evidence type="ECO:0000313" key="7">
    <source>
        <dbReference type="EMBL" id="MBD3868859.1"/>
    </source>
</evidence>
<evidence type="ECO:0000256" key="4">
    <source>
        <dbReference type="ARBA" id="ARBA00022833"/>
    </source>
</evidence>
<evidence type="ECO:0000256" key="1">
    <source>
        <dbReference type="ARBA" id="ARBA00001947"/>
    </source>
</evidence>
<dbReference type="AlphaFoldDB" id="A0A8J6Y611"/>
<dbReference type="SMART" id="SM00829">
    <property type="entry name" value="PKS_ER"/>
    <property type="match status" value="1"/>
</dbReference>
<dbReference type="Gene3D" id="3.40.50.720">
    <property type="entry name" value="NAD(P)-binding Rossmann-like Domain"/>
    <property type="match status" value="1"/>
</dbReference>
<reference evidence="7 8" key="1">
    <citation type="submission" date="2020-08" db="EMBL/GenBank/DDBJ databases">
        <title>Acidobacteriota in marine sediments use diverse sulfur dissimilation pathways.</title>
        <authorList>
            <person name="Wasmund K."/>
        </authorList>
    </citation>
    <scope>NUCLEOTIDE SEQUENCE [LARGE SCALE GENOMIC DNA]</scope>
    <source>
        <strain evidence="7">MAG AM4</strain>
    </source>
</reference>
<keyword evidence="3" id="KW-0479">Metal-binding</keyword>
<dbReference type="SUPFAM" id="SSF50129">
    <property type="entry name" value="GroES-like"/>
    <property type="match status" value="1"/>
</dbReference>
<dbReference type="InterPro" id="IPR013154">
    <property type="entry name" value="ADH-like_N"/>
</dbReference>
<gene>
    <name evidence="7" type="ORF">IFK94_12095</name>
</gene>
<dbReference type="Pfam" id="PF08240">
    <property type="entry name" value="ADH_N"/>
    <property type="match status" value="1"/>
</dbReference>
<keyword evidence="4" id="KW-0862">Zinc</keyword>
<comment type="similarity">
    <text evidence="2">Belongs to the zinc-containing alcohol dehydrogenase family.</text>
</comment>
<dbReference type="GO" id="GO:0046872">
    <property type="term" value="F:metal ion binding"/>
    <property type="evidence" value="ECO:0007669"/>
    <property type="project" value="UniProtKB-KW"/>
</dbReference>
<protein>
    <submittedName>
        <fullName evidence="7">Zinc-binding alcohol dehydrogenase</fullName>
    </submittedName>
</protein>
<dbReference type="PANTHER" id="PTHR43350:SF19">
    <property type="entry name" value="D-GULOSIDE 3-DEHYDROGENASE"/>
    <property type="match status" value="1"/>
</dbReference>
<keyword evidence="5" id="KW-0560">Oxidoreductase</keyword>
<evidence type="ECO:0000259" key="6">
    <source>
        <dbReference type="SMART" id="SM00829"/>
    </source>
</evidence>
<evidence type="ECO:0000256" key="5">
    <source>
        <dbReference type="ARBA" id="ARBA00023002"/>
    </source>
</evidence>
<evidence type="ECO:0000256" key="2">
    <source>
        <dbReference type="ARBA" id="ARBA00008072"/>
    </source>
</evidence>
<dbReference type="EMBL" id="JACXWD010000046">
    <property type="protein sequence ID" value="MBD3868859.1"/>
    <property type="molecule type" value="Genomic_DNA"/>
</dbReference>
<dbReference type="GO" id="GO:0016491">
    <property type="term" value="F:oxidoreductase activity"/>
    <property type="evidence" value="ECO:0007669"/>
    <property type="project" value="UniProtKB-KW"/>
</dbReference>
<dbReference type="InterPro" id="IPR020843">
    <property type="entry name" value="ER"/>
</dbReference>
<dbReference type="InterPro" id="IPR036291">
    <property type="entry name" value="NAD(P)-bd_dom_sf"/>
</dbReference>
<comment type="cofactor">
    <cofactor evidence="1">
        <name>Zn(2+)</name>
        <dbReference type="ChEBI" id="CHEBI:29105"/>
    </cofactor>
</comment>
<accession>A0A8J6Y611</accession>
<dbReference type="InterPro" id="IPR013149">
    <property type="entry name" value="ADH-like_C"/>
</dbReference>
<comment type="caution">
    <text evidence="7">The sequence shown here is derived from an EMBL/GenBank/DDBJ whole genome shotgun (WGS) entry which is preliminary data.</text>
</comment>
<dbReference type="SUPFAM" id="SSF51735">
    <property type="entry name" value="NAD(P)-binding Rossmann-fold domains"/>
    <property type="match status" value="1"/>
</dbReference>
<dbReference type="Proteomes" id="UP000648239">
    <property type="component" value="Unassembled WGS sequence"/>
</dbReference>
<dbReference type="Gene3D" id="3.90.180.10">
    <property type="entry name" value="Medium-chain alcohol dehydrogenases, catalytic domain"/>
    <property type="match status" value="2"/>
</dbReference>
<evidence type="ECO:0000313" key="8">
    <source>
        <dbReference type="Proteomes" id="UP000648239"/>
    </source>
</evidence>
<dbReference type="CDD" id="cd08255">
    <property type="entry name" value="2-desacetyl-2-hydroxyethyl_bacteriochlorophyllide_like"/>
    <property type="match status" value="1"/>
</dbReference>
<sequence>MKDKFIGLLGAIYTRIPRQYRPAIKWAVFGVLLRLQSLATFRRIRKGRRVEFLDFDIAHLEPFETLEPDSRQILVESICSTVSPGTERAVLSGLPGARRSFPYEPGYSCAGAVVKVGKKVSEVEPGDRVVGRMKHTSFSVRPPGGLFKVPDGVSGEEASFMELGIIVLQGIRKARIRPGDRVAVVGQGLIGQLANKFARLAGAGRVIAVAQSRRRESTALGPGGADEYIALAEDSGALDRIQADVVIEAVGSPQAVVQSIQCAVPGGRVILLGSSRGIGRGVDFKRLAQDRSIDIVGAHISAMPDRESSPGRWTYQQEGELFLRLLAEHRISVSDLVTWRAAPSECNQVFETLAAGGAHHVGIVFQWKPE</sequence>
<organism evidence="7 8">
    <name type="scientific">Candidatus Polarisedimenticola svalbardensis</name>
    <dbReference type="NCBI Taxonomy" id="2886004"/>
    <lineage>
        <taxon>Bacteria</taxon>
        <taxon>Pseudomonadati</taxon>
        <taxon>Acidobacteriota</taxon>
        <taxon>Candidatus Polarisedimenticolia</taxon>
        <taxon>Candidatus Polarisedimenticolales</taxon>
        <taxon>Candidatus Polarisedimenticolaceae</taxon>
        <taxon>Candidatus Polarisedimenticola</taxon>
    </lineage>
</organism>
<dbReference type="Pfam" id="PF00107">
    <property type="entry name" value="ADH_zinc_N"/>
    <property type="match status" value="1"/>
</dbReference>
<evidence type="ECO:0000256" key="3">
    <source>
        <dbReference type="ARBA" id="ARBA00022723"/>
    </source>
</evidence>